<comment type="caution">
    <text evidence="1">The sequence shown here is derived from an EMBL/GenBank/DDBJ whole genome shotgun (WGS) entry which is preliminary data.</text>
</comment>
<name>A0AAX6EBW4_IRIPA</name>
<reference evidence="1" key="2">
    <citation type="submission" date="2023-04" db="EMBL/GenBank/DDBJ databases">
        <authorList>
            <person name="Bruccoleri R.E."/>
            <person name="Oakeley E.J."/>
            <person name="Faust A.-M."/>
            <person name="Dessus-Babus S."/>
            <person name="Altorfer M."/>
            <person name="Burckhardt D."/>
            <person name="Oertli M."/>
            <person name="Naumann U."/>
            <person name="Petersen F."/>
            <person name="Wong J."/>
        </authorList>
    </citation>
    <scope>NUCLEOTIDE SEQUENCE</scope>
    <source>
        <strain evidence="1">GSM-AAB239-AS_SAM_17_03QT</strain>
        <tissue evidence="1">Leaf</tissue>
    </source>
</reference>
<organism evidence="1 2">
    <name type="scientific">Iris pallida</name>
    <name type="common">Sweet iris</name>
    <dbReference type="NCBI Taxonomy" id="29817"/>
    <lineage>
        <taxon>Eukaryota</taxon>
        <taxon>Viridiplantae</taxon>
        <taxon>Streptophyta</taxon>
        <taxon>Embryophyta</taxon>
        <taxon>Tracheophyta</taxon>
        <taxon>Spermatophyta</taxon>
        <taxon>Magnoliopsida</taxon>
        <taxon>Liliopsida</taxon>
        <taxon>Asparagales</taxon>
        <taxon>Iridaceae</taxon>
        <taxon>Iridoideae</taxon>
        <taxon>Irideae</taxon>
        <taxon>Iris</taxon>
    </lineage>
</organism>
<dbReference type="EMBL" id="JANAVB010038019">
    <property type="protein sequence ID" value="KAJ6801420.1"/>
    <property type="molecule type" value="Genomic_DNA"/>
</dbReference>
<gene>
    <name evidence="1" type="ORF">M6B38_197485</name>
</gene>
<keyword evidence="2" id="KW-1185">Reference proteome</keyword>
<protein>
    <submittedName>
        <fullName evidence="1">Uncharacterized protein</fullName>
    </submittedName>
</protein>
<proteinExistence type="predicted"/>
<dbReference type="Proteomes" id="UP001140949">
    <property type="component" value="Unassembled WGS sequence"/>
</dbReference>
<dbReference type="PANTHER" id="PTHR33384">
    <property type="entry name" value="EXPRESSED PROTEIN"/>
    <property type="match status" value="1"/>
</dbReference>
<dbReference type="PANTHER" id="PTHR33384:SF1">
    <property type="entry name" value="EXPRESSED PROTEIN"/>
    <property type="match status" value="1"/>
</dbReference>
<dbReference type="AlphaFoldDB" id="A0AAX6EBW4"/>
<evidence type="ECO:0000313" key="1">
    <source>
        <dbReference type="EMBL" id="KAJ6801420.1"/>
    </source>
</evidence>
<reference evidence="1" key="1">
    <citation type="journal article" date="2023" name="GigaByte">
        <title>Genome assembly of the bearded iris, Iris pallida Lam.</title>
        <authorList>
            <person name="Bruccoleri R.E."/>
            <person name="Oakeley E.J."/>
            <person name="Faust A.M.E."/>
            <person name="Altorfer M."/>
            <person name="Dessus-Babus S."/>
            <person name="Burckhardt D."/>
            <person name="Oertli M."/>
            <person name="Naumann U."/>
            <person name="Petersen F."/>
            <person name="Wong J."/>
        </authorList>
    </citation>
    <scope>NUCLEOTIDE SEQUENCE</scope>
    <source>
        <strain evidence="1">GSM-AAB239-AS_SAM_17_03QT</strain>
    </source>
</reference>
<accession>A0AAX6EBW4</accession>
<sequence length="162" mass="17905">MNQCAVQHNAFSACEEMWADRKTPVFCPKPRRVGQLAGPDPLRSLRWQSSYQADLCDSKTEPDLLDIFLMKSGEMASSPPFFCGSPPTRAANPVVHDARFGQDKPVLVLTGSPGSHCSPISPRKVCASRAKFGFKPPQVRVEGFDCRDRRDCRRNQSVPAVA</sequence>
<evidence type="ECO:0000313" key="2">
    <source>
        <dbReference type="Proteomes" id="UP001140949"/>
    </source>
</evidence>